<evidence type="ECO:0000256" key="8">
    <source>
        <dbReference type="SAM" id="Phobius"/>
    </source>
</evidence>
<dbReference type="CDD" id="cd01949">
    <property type="entry name" value="GGDEF"/>
    <property type="match status" value="1"/>
</dbReference>
<evidence type="ECO:0000256" key="5">
    <source>
        <dbReference type="ARBA" id="ARBA00022777"/>
    </source>
</evidence>
<keyword evidence="5" id="KW-0418">Kinase</keyword>
<dbReference type="Gene3D" id="3.30.450.20">
    <property type="entry name" value="PAS domain"/>
    <property type="match status" value="3"/>
</dbReference>
<keyword evidence="8" id="KW-1133">Transmembrane helix</keyword>
<feature type="domain" description="GGDEF" evidence="10">
    <location>
        <begin position="504"/>
        <end position="628"/>
    </location>
</feature>
<feature type="domain" description="PAS" evidence="9">
    <location>
        <begin position="348"/>
        <end position="395"/>
    </location>
</feature>
<protein>
    <submittedName>
        <fullName evidence="11">Sensor domain-containing diguanylate cyclase</fullName>
    </submittedName>
</protein>
<keyword evidence="7" id="KW-0902">Two-component regulatory system</keyword>
<evidence type="ECO:0000256" key="2">
    <source>
        <dbReference type="ARBA" id="ARBA00022553"/>
    </source>
</evidence>
<sequence length="639" mass="73756">MRRLLRIGKNMLVLWLGLSLIPILYYWYVNSKTQAEISTQLQAQGLQFLSYVDERASTIYSEIEQTSYEIGHSSLLYDFARKQDPQLKRYLEKQWYISSLNSSRFDQLRFLDQQGDEVIRVDFPHGSEKPAVVSKDQLQNKTHRDYFLLSQKLTPNQVGYVGIDLEFEHTKPVLPYKPGFRIIYPIDKTENNDKTRLGYFIANLDVLQLIQDITQNNQQLPVHFINQQSYYVLSNDQYKLFGNLIHERRRFQLAQQHPDLWQHIQQQPSAGSYLTDDGLYIYQRAKSPLFGTIKDLTIITLYPQILLVQNATASMSLILLEVSIIWLALGMFACLSAVMFDTYRRNVIEHAFTNLLLESSNAIVLTDSQFHVLRVNCRYIELTGYKHEQLLGESLHHLQQLPVSFEKLNQTLRKQHYWKGSLDVCTSTQQRVNCEVEIRPLATLQPSPVYYVHSFTDITTHHQRIAELQTMSECDSATKLWNKSKFETLLENQAQLIARYPQHPPCCLAIIDIDDFKSINDSRGHAFGDKAILYVASKLQQVMRDSDEIGRIGGDEFAMIIQHITPELAVELMIRVKQLISSWSEYPITISVGVAELGSNWKVSFEQADNALYHAKHAGRNCVIAHGINNLTSIEHHSI</sequence>
<gene>
    <name evidence="11" type="ORF">H2O73_18380</name>
</gene>
<dbReference type="Pfam" id="PF13426">
    <property type="entry name" value="PAS_9"/>
    <property type="match status" value="1"/>
</dbReference>
<dbReference type="Proteomes" id="UP000571701">
    <property type="component" value="Unassembled WGS sequence"/>
</dbReference>
<evidence type="ECO:0000259" key="10">
    <source>
        <dbReference type="PROSITE" id="PS50887"/>
    </source>
</evidence>
<keyword evidence="12" id="KW-1185">Reference proteome</keyword>
<dbReference type="SMART" id="SM00267">
    <property type="entry name" value="GGDEF"/>
    <property type="match status" value="1"/>
</dbReference>
<dbReference type="Pfam" id="PF21623">
    <property type="entry name" value="HK_sensor_dom_bact"/>
    <property type="match status" value="1"/>
</dbReference>
<dbReference type="InterPro" id="IPR000014">
    <property type="entry name" value="PAS"/>
</dbReference>
<dbReference type="InterPro" id="IPR048760">
    <property type="entry name" value="VP0354-like_sensor_dom"/>
</dbReference>
<dbReference type="SUPFAM" id="SSF103190">
    <property type="entry name" value="Sensory domain-like"/>
    <property type="match status" value="2"/>
</dbReference>
<keyword evidence="6" id="KW-0067">ATP-binding</keyword>
<dbReference type="InterPro" id="IPR052155">
    <property type="entry name" value="Biofilm_reg_signaling"/>
</dbReference>
<dbReference type="SUPFAM" id="SSF55073">
    <property type="entry name" value="Nucleotide cyclase"/>
    <property type="match status" value="1"/>
</dbReference>
<dbReference type="CDD" id="cd00130">
    <property type="entry name" value="PAS"/>
    <property type="match status" value="1"/>
</dbReference>
<dbReference type="RefSeq" id="WP_182110384.1">
    <property type="nucleotide sequence ID" value="NZ_JACFYF010000018.1"/>
</dbReference>
<name>A0A7W2FU85_9VIBR</name>
<evidence type="ECO:0000313" key="11">
    <source>
        <dbReference type="EMBL" id="MBA5764330.1"/>
    </source>
</evidence>
<evidence type="ECO:0000256" key="1">
    <source>
        <dbReference type="ARBA" id="ARBA00004533"/>
    </source>
</evidence>
<dbReference type="PROSITE" id="PS50887">
    <property type="entry name" value="GGDEF"/>
    <property type="match status" value="1"/>
</dbReference>
<dbReference type="InterPro" id="IPR029151">
    <property type="entry name" value="Sensor-like_sf"/>
</dbReference>
<dbReference type="NCBIfam" id="TIGR00254">
    <property type="entry name" value="GGDEF"/>
    <property type="match status" value="1"/>
</dbReference>
<dbReference type="InterPro" id="IPR043128">
    <property type="entry name" value="Rev_trsase/Diguanyl_cyclase"/>
</dbReference>
<dbReference type="InterPro" id="IPR035965">
    <property type="entry name" value="PAS-like_dom_sf"/>
</dbReference>
<organism evidence="11 12">
    <name type="scientific">Vibrio marinisediminis</name>
    <dbReference type="NCBI Taxonomy" id="2758441"/>
    <lineage>
        <taxon>Bacteria</taxon>
        <taxon>Pseudomonadati</taxon>
        <taxon>Pseudomonadota</taxon>
        <taxon>Gammaproteobacteria</taxon>
        <taxon>Vibrionales</taxon>
        <taxon>Vibrionaceae</taxon>
        <taxon>Vibrio</taxon>
    </lineage>
</organism>
<proteinExistence type="predicted"/>
<dbReference type="Gene3D" id="3.30.70.270">
    <property type="match status" value="1"/>
</dbReference>
<dbReference type="NCBIfam" id="TIGR00229">
    <property type="entry name" value="sensory_box"/>
    <property type="match status" value="1"/>
</dbReference>
<keyword evidence="8" id="KW-0812">Transmembrane</keyword>
<feature type="transmembrane region" description="Helical" evidence="8">
    <location>
        <begin position="12"/>
        <end position="29"/>
    </location>
</feature>
<keyword evidence="3" id="KW-0808">Transferase</keyword>
<reference evidence="11 12" key="1">
    <citation type="submission" date="2020-07" db="EMBL/GenBank/DDBJ databases">
        <title>Vibrio marinisediminis sp. nov., isolated from marine sediment.</title>
        <authorList>
            <person name="Ji X."/>
        </authorList>
    </citation>
    <scope>NUCLEOTIDE SEQUENCE [LARGE SCALE GENOMIC DNA]</scope>
    <source>
        <strain evidence="11 12">404</strain>
    </source>
</reference>
<dbReference type="SUPFAM" id="SSF55785">
    <property type="entry name" value="PYP-like sensor domain (PAS domain)"/>
    <property type="match status" value="1"/>
</dbReference>
<keyword evidence="4" id="KW-0547">Nucleotide-binding</keyword>
<dbReference type="InterPro" id="IPR029787">
    <property type="entry name" value="Nucleotide_cyclase"/>
</dbReference>
<comment type="subcellular location">
    <subcellularLocation>
        <location evidence="1">Cell inner membrane</location>
    </subcellularLocation>
</comment>
<evidence type="ECO:0000259" key="9">
    <source>
        <dbReference type="PROSITE" id="PS50112"/>
    </source>
</evidence>
<evidence type="ECO:0000256" key="6">
    <source>
        <dbReference type="ARBA" id="ARBA00022840"/>
    </source>
</evidence>
<keyword evidence="8" id="KW-0472">Membrane</keyword>
<evidence type="ECO:0000256" key="3">
    <source>
        <dbReference type="ARBA" id="ARBA00022679"/>
    </source>
</evidence>
<dbReference type="PANTHER" id="PTHR44757:SF2">
    <property type="entry name" value="BIOFILM ARCHITECTURE MAINTENANCE PROTEIN MBAA"/>
    <property type="match status" value="1"/>
</dbReference>
<dbReference type="GO" id="GO:0005886">
    <property type="term" value="C:plasma membrane"/>
    <property type="evidence" value="ECO:0007669"/>
    <property type="project" value="UniProtKB-SubCell"/>
</dbReference>
<accession>A0A7W2FU85</accession>
<dbReference type="EMBL" id="JACFYF010000018">
    <property type="protein sequence ID" value="MBA5764330.1"/>
    <property type="molecule type" value="Genomic_DNA"/>
</dbReference>
<dbReference type="GO" id="GO:0016301">
    <property type="term" value="F:kinase activity"/>
    <property type="evidence" value="ECO:0007669"/>
    <property type="project" value="UniProtKB-KW"/>
</dbReference>
<dbReference type="InterPro" id="IPR000160">
    <property type="entry name" value="GGDEF_dom"/>
</dbReference>
<evidence type="ECO:0000256" key="4">
    <source>
        <dbReference type="ARBA" id="ARBA00022741"/>
    </source>
</evidence>
<dbReference type="GO" id="GO:0005524">
    <property type="term" value="F:ATP binding"/>
    <property type="evidence" value="ECO:0007669"/>
    <property type="project" value="UniProtKB-KW"/>
</dbReference>
<comment type="caution">
    <text evidence="11">The sequence shown here is derived from an EMBL/GenBank/DDBJ whole genome shotgun (WGS) entry which is preliminary data.</text>
</comment>
<dbReference type="AlphaFoldDB" id="A0A7W2FU85"/>
<dbReference type="GO" id="GO:0000160">
    <property type="term" value="P:phosphorelay signal transduction system"/>
    <property type="evidence" value="ECO:0007669"/>
    <property type="project" value="UniProtKB-KW"/>
</dbReference>
<dbReference type="Pfam" id="PF00990">
    <property type="entry name" value="GGDEF"/>
    <property type="match status" value="1"/>
</dbReference>
<dbReference type="PROSITE" id="PS50112">
    <property type="entry name" value="PAS"/>
    <property type="match status" value="1"/>
</dbReference>
<evidence type="ECO:0000256" key="7">
    <source>
        <dbReference type="ARBA" id="ARBA00023012"/>
    </source>
</evidence>
<keyword evidence="2" id="KW-0597">Phosphoprotein</keyword>
<evidence type="ECO:0000313" key="12">
    <source>
        <dbReference type="Proteomes" id="UP000571701"/>
    </source>
</evidence>
<dbReference type="PANTHER" id="PTHR44757">
    <property type="entry name" value="DIGUANYLATE CYCLASE DGCP"/>
    <property type="match status" value="1"/>
</dbReference>